<dbReference type="InterPro" id="IPR004435">
    <property type="entry name" value="MobB_dom"/>
</dbReference>
<dbReference type="GO" id="GO:0006777">
    <property type="term" value="P:Mo-molybdopterin cofactor biosynthetic process"/>
    <property type="evidence" value="ECO:0007669"/>
    <property type="project" value="InterPro"/>
</dbReference>
<dbReference type="Proteomes" id="UP000256763">
    <property type="component" value="Unassembled WGS sequence"/>
</dbReference>
<evidence type="ECO:0000259" key="1">
    <source>
        <dbReference type="Pfam" id="PF03205"/>
    </source>
</evidence>
<gene>
    <name evidence="2" type="ORF">CAL65_02145</name>
</gene>
<comment type="caution">
    <text evidence="2">The sequence shown here is derived from an EMBL/GenBank/DDBJ whole genome shotgun (WGS) entry which is preliminary data.</text>
</comment>
<dbReference type="InterPro" id="IPR027417">
    <property type="entry name" value="P-loop_NTPase"/>
</dbReference>
<organism evidence="2 3">
    <name type="scientific">Alkalilimnicola ehrlichii</name>
    <dbReference type="NCBI Taxonomy" id="351052"/>
    <lineage>
        <taxon>Bacteria</taxon>
        <taxon>Pseudomonadati</taxon>
        <taxon>Pseudomonadota</taxon>
        <taxon>Gammaproteobacteria</taxon>
        <taxon>Chromatiales</taxon>
        <taxon>Ectothiorhodospiraceae</taxon>
        <taxon>Alkalilimnicola</taxon>
    </lineage>
</organism>
<keyword evidence="3" id="KW-1185">Reference proteome</keyword>
<reference evidence="3" key="1">
    <citation type="submission" date="2017-05" db="EMBL/GenBank/DDBJ databases">
        <authorList>
            <person name="Sharma S."/>
            <person name="Sidhu C."/>
            <person name="Pinnaka A.K."/>
        </authorList>
    </citation>
    <scope>NUCLEOTIDE SEQUENCE [LARGE SCALE GENOMIC DNA]</scope>
    <source>
        <strain evidence="3">AK93</strain>
    </source>
</reference>
<dbReference type="EMBL" id="NFZW01000001">
    <property type="protein sequence ID" value="RFA39581.1"/>
    <property type="molecule type" value="Genomic_DNA"/>
</dbReference>
<sequence length="186" mass="20738">MPSQRYKYQPLWPATALKPLLGFAAYSGTGKTTLLRELIPLLTAHGIRLSLIKHAHHNFDIDRPGKDSYELRKAGASQVLVCSAYRTAMVTEHPQPTEPRLADQLARLDQTGTDLILVEGFKSEHFPKIELWRPELGHPPRHPSDPAIVAVATDAPEQLDTSLPILDINAPDAIARFIRKDILETE</sequence>
<name>A0A3E0X1U3_9GAMM</name>
<dbReference type="GO" id="GO:0005525">
    <property type="term" value="F:GTP binding"/>
    <property type="evidence" value="ECO:0007669"/>
    <property type="project" value="InterPro"/>
</dbReference>
<dbReference type="InterPro" id="IPR052539">
    <property type="entry name" value="MGD_biosynthesis_adapter"/>
</dbReference>
<dbReference type="Pfam" id="PF03205">
    <property type="entry name" value="MobB"/>
    <property type="match status" value="1"/>
</dbReference>
<dbReference type="CDD" id="cd03116">
    <property type="entry name" value="MobB"/>
    <property type="match status" value="1"/>
</dbReference>
<accession>A0A3E0X1U3</accession>
<dbReference type="NCBIfam" id="TIGR00176">
    <property type="entry name" value="mobB"/>
    <property type="match status" value="1"/>
</dbReference>
<dbReference type="PANTHER" id="PTHR40072:SF1">
    <property type="entry name" value="MOLYBDOPTERIN-GUANINE DINUCLEOTIDE BIOSYNTHESIS ADAPTER PROTEIN"/>
    <property type="match status" value="1"/>
</dbReference>
<dbReference type="RefSeq" id="WP_116300449.1">
    <property type="nucleotide sequence ID" value="NZ_NFZV01000001.1"/>
</dbReference>
<dbReference type="AlphaFoldDB" id="A0A3E0X1U3"/>
<feature type="domain" description="Molybdopterin-guanine dinucleotide biosynthesis protein B (MobB)" evidence="1">
    <location>
        <begin position="21"/>
        <end position="154"/>
    </location>
</feature>
<dbReference type="OrthoDB" id="9788394at2"/>
<dbReference type="FunFam" id="3.40.50.300:FF:000920">
    <property type="entry name" value="Molybdopterin-guanine dinucleotide biosynthesis protein B"/>
    <property type="match status" value="1"/>
</dbReference>
<protein>
    <submittedName>
        <fullName evidence="2">Molybdopterin-guanine dinucleotide biosynthesis protein B</fullName>
    </submittedName>
</protein>
<dbReference type="Gene3D" id="3.40.50.300">
    <property type="entry name" value="P-loop containing nucleotide triphosphate hydrolases"/>
    <property type="match status" value="1"/>
</dbReference>
<dbReference type="SUPFAM" id="SSF52540">
    <property type="entry name" value="P-loop containing nucleoside triphosphate hydrolases"/>
    <property type="match status" value="1"/>
</dbReference>
<dbReference type="PANTHER" id="PTHR40072">
    <property type="entry name" value="MOLYBDOPTERIN-GUANINE DINUCLEOTIDE BIOSYNTHESIS ADAPTER PROTEIN-RELATED"/>
    <property type="match status" value="1"/>
</dbReference>
<evidence type="ECO:0000313" key="3">
    <source>
        <dbReference type="Proteomes" id="UP000256763"/>
    </source>
</evidence>
<evidence type="ECO:0000313" key="2">
    <source>
        <dbReference type="EMBL" id="RFA39581.1"/>
    </source>
</evidence>
<proteinExistence type="predicted"/>